<dbReference type="PANTHER" id="PTHR11377">
    <property type="entry name" value="N-MYRISTOYL TRANSFERASE"/>
    <property type="match status" value="1"/>
</dbReference>
<feature type="domain" description="Glycylpeptide N-tetradecanoyltransferase N-terminal" evidence="9">
    <location>
        <begin position="63"/>
        <end position="220"/>
    </location>
</feature>
<comment type="subunit">
    <text evidence="2">Monomer.</text>
</comment>
<evidence type="ECO:0000256" key="8">
    <source>
        <dbReference type="RuleBase" id="RU004178"/>
    </source>
</evidence>
<dbReference type="PIRSF" id="PIRSF015892">
    <property type="entry name" value="N-myristl_transf"/>
    <property type="match status" value="1"/>
</dbReference>
<comment type="similarity">
    <text evidence="1 8">Belongs to the NMT family.</text>
</comment>
<dbReference type="PROSITE" id="PS00976">
    <property type="entry name" value="NMT_2"/>
    <property type="match status" value="1"/>
</dbReference>
<comment type="function">
    <text evidence="7">Adds a myristoyl group to the N-terminal glycine residue of certain cellular proteins.</text>
</comment>
<organism evidence="11 12">
    <name type="scientific">Malassezia psittaci</name>
    <dbReference type="NCBI Taxonomy" id="1821823"/>
    <lineage>
        <taxon>Eukaryota</taxon>
        <taxon>Fungi</taxon>
        <taxon>Dikarya</taxon>
        <taxon>Basidiomycota</taxon>
        <taxon>Ustilaginomycotina</taxon>
        <taxon>Malasseziomycetes</taxon>
        <taxon>Malasseziales</taxon>
        <taxon>Malasseziaceae</taxon>
        <taxon>Malassezia</taxon>
    </lineage>
</organism>
<keyword evidence="12" id="KW-1185">Reference proteome</keyword>
<dbReference type="InterPro" id="IPR022676">
    <property type="entry name" value="NMT_N"/>
</dbReference>
<dbReference type="GO" id="GO:0004379">
    <property type="term" value="F:glycylpeptide N-tetradecanoyltransferase activity"/>
    <property type="evidence" value="ECO:0007669"/>
    <property type="project" value="UniProtKB-EC"/>
</dbReference>
<accession>A0AAF0FIN3</accession>
<keyword evidence="5 7" id="KW-0808">Transferase</keyword>
<dbReference type="PROSITE" id="PS00975">
    <property type="entry name" value="NMT_1"/>
    <property type="match status" value="1"/>
</dbReference>
<dbReference type="Pfam" id="PF02799">
    <property type="entry name" value="NMT_C"/>
    <property type="match status" value="1"/>
</dbReference>
<dbReference type="Pfam" id="PF01233">
    <property type="entry name" value="NMT"/>
    <property type="match status" value="1"/>
</dbReference>
<dbReference type="InterPro" id="IPR000903">
    <property type="entry name" value="NMT"/>
</dbReference>
<dbReference type="GO" id="GO:0005737">
    <property type="term" value="C:cytoplasm"/>
    <property type="evidence" value="ECO:0007669"/>
    <property type="project" value="TreeGrafter"/>
</dbReference>
<evidence type="ECO:0000313" key="11">
    <source>
        <dbReference type="EMBL" id="WFD45158.1"/>
    </source>
</evidence>
<sequence>MPSEEPKDVSMQNLARLMAMLDGNAADTKVNDDKPKKSVEHKFWKTQPVAQPGDSSSMALGPIHPDLAPEQVRATPYPLPPDFTWVTIDMDDEKQLIEVYELLTANYVEDDDATMRFKYSPAFLHWVLRHPGYDKSWHVGVRVVSTNKLVAFIAGIPQELRVRDVSRQAVEINFLCVHKKLRSKRFAPVLIKEVTRRCNLKGIFQAIYTVGSDLPTPVSCARYYHRTLNAPKLLEIGFSAVPQGMSREAHIGRFALPSNTQMNGLREMRKSDVPRVAQLLRRFLRRFDMAPRYTDEEVGHLLLSGKGEESSGSLREGQVTWTYVVEQQDGRISDFFSFYSLPSSILDHEKHHTLEAAYLFYYASDCILPAAPTSDTCKQPSSQPAAYHQAREQGNAPWKCAALSKLNQLELADEQDIRPWSEESVETREKLKARLNLLMSDMLILAKQQNFDVVNCLTVLDNSTFATDLKFGPGDGFLRFYLFNWRVQPIAGGMGQRAGERDLDPNAVSGESVPNPTLFGSGNGIVMV</sequence>
<dbReference type="EMBL" id="CP118381">
    <property type="protein sequence ID" value="WFD45158.1"/>
    <property type="molecule type" value="Genomic_DNA"/>
</dbReference>
<evidence type="ECO:0000256" key="4">
    <source>
        <dbReference type="ARBA" id="ARBA00022240"/>
    </source>
</evidence>
<evidence type="ECO:0000259" key="9">
    <source>
        <dbReference type="Pfam" id="PF01233"/>
    </source>
</evidence>
<keyword evidence="6 7" id="KW-0012">Acyltransferase</keyword>
<evidence type="ECO:0000256" key="2">
    <source>
        <dbReference type="ARBA" id="ARBA00011245"/>
    </source>
</evidence>
<dbReference type="InterPro" id="IPR022677">
    <property type="entry name" value="NMT_C"/>
</dbReference>
<dbReference type="PANTHER" id="PTHR11377:SF5">
    <property type="entry name" value="GLYCYLPEPTIDE N-TETRADECANOYLTRANSFERASE"/>
    <property type="match status" value="1"/>
</dbReference>
<evidence type="ECO:0000256" key="1">
    <source>
        <dbReference type="ARBA" id="ARBA00009469"/>
    </source>
</evidence>
<evidence type="ECO:0000256" key="6">
    <source>
        <dbReference type="ARBA" id="ARBA00023315"/>
    </source>
</evidence>
<evidence type="ECO:0000313" key="12">
    <source>
        <dbReference type="Proteomes" id="UP001214628"/>
    </source>
</evidence>
<gene>
    <name evidence="11" type="primary">NMT1</name>
    <name evidence="11" type="ORF">MPSI1_003836</name>
</gene>
<dbReference type="SUPFAM" id="SSF55729">
    <property type="entry name" value="Acyl-CoA N-acyltransferases (Nat)"/>
    <property type="match status" value="2"/>
</dbReference>
<dbReference type="FunFam" id="3.40.630.30:FF:000042">
    <property type="entry name" value="Glycylpeptide N-tetradecanoyltransferase"/>
    <property type="match status" value="1"/>
</dbReference>
<dbReference type="InterPro" id="IPR016181">
    <property type="entry name" value="Acyl_CoA_acyltransferase"/>
</dbReference>
<dbReference type="Proteomes" id="UP001214628">
    <property type="component" value="Chromosome 7"/>
</dbReference>
<feature type="domain" description="Glycylpeptide N-tetradecanoyltransferase C-terminal" evidence="10">
    <location>
        <begin position="235"/>
        <end position="498"/>
    </location>
</feature>
<proteinExistence type="inferred from homology"/>
<evidence type="ECO:0000256" key="3">
    <source>
        <dbReference type="ARBA" id="ARBA00012923"/>
    </source>
</evidence>
<dbReference type="AlphaFoldDB" id="A0AAF0FIN3"/>
<dbReference type="EC" id="2.3.1.97" evidence="3 7"/>
<reference evidence="11" key="1">
    <citation type="submission" date="2023-02" db="EMBL/GenBank/DDBJ databases">
        <title>Mating type loci evolution in Malassezia.</title>
        <authorList>
            <person name="Coelho M.A."/>
        </authorList>
    </citation>
    <scope>NUCLEOTIDE SEQUENCE</scope>
    <source>
        <strain evidence="11">CBS 14136</strain>
    </source>
</reference>
<evidence type="ECO:0000256" key="5">
    <source>
        <dbReference type="ARBA" id="ARBA00022679"/>
    </source>
</evidence>
<dbReference type="InterPro" id="IPR022678">
    <property type="entry name" value="NMT_CS"/>
</dbReference>
<evidence type="ECO:0000259" key="10">
    <source>
        <dbReference type="Pfam" id="PF02799"/>
    </source>
</evidence>
<evidence type="ECO:0000256" key="7">
    <source>
        <dbReference type="RuleBase" id="RU000586"/>
    </source>
</evidence>
<comment type="catalytic activity">
    <reaction evidence="7">
        <text>N-terminal glycyl-[protein] + tetradecanoyl-CoA = N-tetradecanoylglycyl-[protein] + CoA + H(+)</text>
        <dbReference type="Rhea" id="RHEA:15521"/>
        <dbReference type="Rhea" id="RHEA-COMP:12666"/>
        <dbReference type="Rhea" id="RHEA-COMP:12667"/>
        <dbReference type="ChEBI" id="CHEBI:15378"/>
        <dbReference type="ChEBI" id="CHEBI:57287"/>
        <dbReference type="ChEBI" id="CHEBI:57385"/>
        <dbReference type="ChEBI" id="CHEBI:64723"/>
        <dbReference type="ChEBI" id="CHEBI:133050"/>
        <dbReference type="EC" id="2.3.1.97"/>
    </reaction>
</comment>
<name>A0AAF0FIN3_9BASI</name>
<protein>
    <recommendedName>
        <fullName evidence="4 7">Glycylpeptide N-tetradecanoyltransferase</fullName>
        <ecNumber evidence="3 7">2.3.1.97</ecNumber>
    </recommendedName>
</protein>
<dbReference type="Gene3D" id="3.40.630.30">
    <property type="match status" value="2"/>
</dbReference>